<organism evidence="1 2">
    <name type="scientific">Lonepinella koalarum</name>
    <dbReference type="NCBI Taxonomy" id="53417"/>
    <lineage>
        <taxon>Bacteria</taxon>
        <taxon>Pseudomonadati</taxon>
        <taxon>Pseudomonadota</taxon>
        <taxon>Gammaproteobacteria</taxon>
        <taxon>Pasteurellales</taxon>
        <taxon>Pasteurellaceae</taxon>
        <taxon>Lonepinella</taxon>
    </lineage>
</organism>
<keyword evidence="2" id="KW-1185">Reference proteome</keyword>
<reference evidence="1 2" key="1">
    <citation type="submission" date="2019-03" db="EMBL/GenBank/DDBJ databases">
        <title>Genomic Encyclopedia of Type Strains, Phase IV (KMG-IV): sequencing the most valuable type-strain genomes for metagenomic binning, comparative biology and taxonomic classification.</title>
        <authorList>
            <person name="Goeker M."/>
        </authorList>
    </citation>
    <scope>NUCLEOTIDE SEQUENCE [LARGE SCALE GENOMIC DNA]</scope>
    <source>
        <strain evidence="1 2">DSM 10053</strain>
    </source>
</reference>
<protein>
    <recommendedName>
        <fullName evidence="3">NinG protein</fullName>
    </recommendedName>
</protein>
<evidence type="ECO:0008006" key="3">
    <source>
        <dbReference type="Google" id="ProtNLM"/>
    </source>
</evidence>
<sequence length="254" mass="29328">MTAVSLNTQMSNLFNKLVRISALSGNKFKQERQINQKHQRELKSTKTISQLITTQGTHLTCAEKKQRAKAIEQMVERQSQIKLTKQLIKQQNREAVERSTKGRRYDRITRDSADEVFSQCVRLRANCTCEICGMVFSPNNMKNLHCCHWYGRGIQALRYDPNNAVALCRNCHFASDKTTEGRTKFGQMMKKRLGDLGSLALQLKVKDKKPLTLSKQQITAHYAIIARHLRQLRHQGREDFINFSGLDIYQKETL</sequence>
<dbReference type="AlphaFoldDB" id="A0A4R1KQC2"/>
<comment type="caution">
    <text evidence="1">The sequence shown here is derived from an EMBL/GenBank/DDBJ whole genome shotgun (WGS) entry which is preliminary data.</text>
</comment>
<name>A0A4R1KQC2_9PAST</name>
<evidence type="ECO:0000313" key="1">
    <source>
        <dbReference type="EMBL" id="TCK67202.1"/>
    </source>
</evidence>
<proteinExistence type="predicted"/>
<evidence type="ECO:0000313" key="2">
    <source>
        <dbReference type="Proteomes" id="UP000295496"/>
    </source>
</evidence>
<accession>A0A4R1KQC2</accession>
<dbReference type="Proteomes" id="UP000295496">
    <property type="component" value="Unassembled WGS sequence"/>
</dbReference>
<gene>
    <name evidence="1" type="ORF">EV692_2112</name>
</gene>
<dbReference type="EMBL" id="SMGJ01000007">
    <property type="protein sequence ID" value="TCK67202.1"/>
    <property type="molecule type" value="Genomic_DNA"/>
</dbReference>
<dbReference type="RefSeq" id="WP_132302679.1">
    <property type="nucleotide sequence ID" value="NZ_LUKL01000002.1"/>
</dbReference>